<feature type="transmembrane region" description="Helical" evidence="7">
    <location>
        <begin position="130"/>
        <end position="149"/>
    </location>
</feature>
<keyword evidence="6 7" id="KW-0472">Membrane</keyword>
<dbReference type="Proteomes" id="UP000179769">
    <property type="component" value="Unassembled WGS sequence"/>
</dbReference>
<dbReference type="AlphaFoldDB" id="A0A1S1Q612"/>
<evidence type="ECO:0000256" key="5">
    <source>
        <dbReference type="ARBA" id="ARBA00022989"/>
    </source>
</evidence>
<feature type="transmembrane region" description="Helical" evidence="7">
    <location>
        <begin position="7"/>
        <end position="27"/>
    </location>
</feature>
<evidence type="ECO:0000313" key="10">
    <source>
        <dbReference type="Proteomes" id="UP000179769"/>
    </source>
</evidence>
<evidence type="ECO:0000256" key="4">
    <source>
        <dbReference type="ARBA" id="ARBA00022692"/>
    </source>
</evidence>
<dbReference type="GO" id="GO:0055085">
    <property type="term" value="P:transmembrane transport"/>
    <property type="evidence" value="ECO:0007669"/>
    <property type="project" value="InterPro"/>
</dbReference>
<dbReference type="Gene3D" id="1.10.3720.10">
    <property type="entry name" value="MetI-like"/>
    <property type="match status" value="1"/>
</dbReference>
<feature type="transmembrane region" description="Helical" evidence="7">
    <location>
        <begin position="101"/>
        <end position="124"/>
    </location>
</feature>
<dbReference type="InterPro" id="IPR035906">
    <property type="entry name" value="MetI-like_sf"/>
</dbReference>
<evidence type="ECO:0000256" key="7">
    <source>
        <dbReference type="RuleBase" id="RU363032"/>
    </source>
</evidence>
<dbReference type="PANTHER" id="PTHR43386">
    <property type="entry name" value="OLIGOPEPTIDE TRANSPORT SYSTEM PERMEASE PROTEIN APPC"/>
    <property type="match status" value="1"/>
</dbReference>
<dbReference type="InterPro" id="IPR050366">
    <property type="entry name" value="BP-dependent_transpt_permease"/>
</dbReference>
<dbReference type="GO" id="GO:0005886">
    <property type="term" value="C:plasma membrane"/>
    <property type="evidence" value="ECO:0007669"/>
    <property type="project" value="UniProtKB-SubCell"/>
</dbReference>
<evidence type="ECO:0000256" key="3">
    <source>
        <dbReference type="ARBA" id="ARBA00022475"/>
    </source>
</evidence>
<reference evidence="10" key="1">
    <citation type="submission" date="2016-07" db="EMBL/GenBank/DDBJ databases">
        <title>Frankia sp. NRRL B-16219 Genome sequencing.</title>
        <authorList>
            <person name="Ghodhbane-Gtari F."/>
            <person name="Swanson E."/>
            <person name="Gueddou A."/>
            <person name="Louati M."/>
            <person name="Nouioui I."/>
            <person name="Hezbri K."/>
            <person name="Abebe-Akele F."/>
            <person name="Simpson S."/>
            <person name="Morris K."/>
            <person name="Thomas K."/>
            <person name="Gtari M."/>
            <person name="Tisa L.S."/>
        </authorList>
    </citation>
    <scope>NUCLEOTIDE SEQUENCE [LARGE SCALE GENOMIC DNA]</scope>
    <source>
        <strain evidence="10">NRRL B-16219</strain>
    </source>
</reference>
<feature type="transmembrane region" description="Helical" evidence="7">
    <location>
        <begin position="69"/>
        <end position="94"/>
    </location>
</feature>
<sequence>MRGRTGLVIGLLVLGVPVLTTLIGVFVHPYPTTASVSGPLAGPSGAHPLGTDLLGRDVLSRMLVGGRSLLLITVLAVASAQLIAVSTGLLAGWLGRGGARAVLAVFDVILAVPAVLVLAAAASALGVGGLAAFAAIVVVLTPPTARVIYAATRALVTEPYVEAAVLCGTPTRQILVRDLLPNLRTIIFADAGTRMVEAIIIISAAGFLGFGPQPPTPDWGQMINENGGGITVAPWCVLAPALAITLLAVGTNLISDWLVAHSDGTNRE</sequence>
<comment type="similarity">
    <text evidence="7">Belongs to the binding-protein-dependent transport system permease family.</text>
</comment>
<keyword evidence="3" id="KW-1003">Cell membrane</keyword>
<dbReference type="PANTHER" id="PTHR43386:SF25">
    <property type="entry name" value="PEPTIDE ABC TRANSPORTER PERMEASE PROTEIN"/>
    <property type="match status" value="1"/>
</dbReference>
<feature type="transmembrane region" description="Helical" evidence="7">
    <location>
        <begin position="195"/>
        <end position="212"/>
    </location>
</feature>
<keyword evidence="4 7" id="KW-0812">Transmembrane</keyword>
<name>A0A1S1Q612_9ACTN</name>
<gene>
    <name evidence="9" type="ORF">BBK14_16690</name>
</gene>
<accession>A0A1S1Q612</accession>
<evidence type="ECO:0000256" key="1">
    <source>
        <dbReference type="ARBA" id="ARBA00004651"/>
    </source>
</evidence>
<protein>
    <recommendedName>
        <fullName evidence="8">ABC transmembrane type-1 domain-containing protein</fullName>
    </recommendedName>
</protein>
<keyword evidence="2 7" id="KW-0813">Transport</keyword>
<keyword evidence="10" id="KW-1185">Reference proteome</keyword>
<evidence type="ECO:0000259" key="8">
    <source>
        <dbReference type="PROSITE" id="PS50928"/>
    </source>
</evidence>
<dbReference type="PROSITE" id="PS50928">
    <property type="entry name" value="ABC_TM1"/>
    <property type="match status" value="1"/>
</dbReference>
<feature type="domain" description="ABC transmembrane type-1" evidence="8">
    <location>
        <begin position="70"/>
        <end position="255"/>
    </location>
</feature>
<dbReference type="SUPFAM" id="SSF161098">
    <property type="entry name" value="MetI-like"/>
    <property type="match status" value="1"/>
</dbReference>
<comment type="subcellular location">
    <subcellularLocation>
        <location evidence="1 7">Cell membrane</location>
        <topology evidence="1 7">Multi-pass membrane protein</topology>
    </subcellularLocation>
</comment>
<feature type="transmembrane region" description="Helical" evidence="7">
    <location>
        <begin position="232"/>
        <end position="254"/>
    </location>
</feature>
<dbReference type="Pfam" id="PF00528">
    <property type="entry name" value="BPD_transp_1"/>
    <property type="match status" value="1"/>
</dbReference>
<organism evidence="9 10">
    <name type="scientific">Parafrankia soli</name>
    <dbReference type="NCBI Taxonomy" id="2599596"/>
    <lineage>
        <taxon>Bacteria</taxon>
        <taxon>Bacillati</taxon>
        <taxon>Actinomycetota</taxon>
        <taxon>Actinomycetes</taxon>
        <taxon>Frankiales</taxon>
        <taxon>Frankiaceae</taxon>
        <taxon>Parafrankia</taxon>
    </lineage>
</organism>
<proteinExistence type="inferred from homology"/>
<comment type="caution">
    <text evidence="9">The sequence shown here is derived from an EMBL/GenBank/DDBJ whole genome shotgun (WGS) entry which is preliminary data.</text>
</comment>
<evidence type="ECO:0000256" key="6">
    <source>
        <dbReference type="ARBA" id="ARBA00023136"/>
    </source>
</evidence>
<evidence type="ECO:0000313" key="9">
    <source>
        <dbReference type="EMBL" id="OHV30303.1"/>
    </source>
</evidence>
<dbReference type="EMBL" id="MAXA01000180">
    <property type="protein sequence ID" value="OHV30303.1"/>
    <property type="molecule type" value="Genomic_DNA"/>
</dbReference>
<keyword evidence="5 7" id="KW-1133">Transmembrane helix</keyword>
<dbReference type="CDD" id="cd06261">
    <property type="entry name" value="TM_PBP2"/>
    <property type="match status" value="1"/>
</dbReference>
<dbReference type="InterPro" id="IPR000515">
    <property type="entry name" value="MetI-like"/>
</dbReference>
<evidence type="ECO:0000256" key="2">
    <source>
        <dbReference type="ARBA" id="ARBA00022448"/>
    </source>
</evidence>